<sequence>MAHTSSQEKDVSPLSLLYSVLSETPILLAIEVFLMPLFAISAARFGNATDNSITPRNFNPFSYRSFLDASLCNLCGEIRKRNRQFNHPPKLQLTAVHNASISI</sequence>
<keyword evidence="1" id="KW-0472">Membrane</keyword>
<keyword evidence="1" id="KW-1133">Transmembrane helix</keyword>
<evidence type="ECO:0000313" key="2">
    <source>
        <dbReference type="EMBL" id="DAD70919.1"/>
    </source>
</evidence>
<protein>
    <submittedName>
        <fullName evidence="2">Uncharacterized protein</fullName>
    </submittedName>
</protein>
<dbReference type="EMBL" id="BK015871">
    <property type="protein sequence ID" value="DAD70919.1"/>
    <property type="molecule type" value="Genomic_DNA"/>
</dbReference>
<keyword evidence="1" id="KW-0812">Transmembrane</keyword>
<reference evidence="2" key="1">
    <citation type="journal article" date="2021" name="Proc. Natl. Acad. Sci. U.S.A.">
        <title>A Catalog of Tens of Thousands of Viruses from Human Metagenomes Reveals Hidden Associations with Chronic Diseases.</title>
        <authorList>
            <person name="Tisza M.J."/>
            <person name="Buck C.B."/>
        </authorList>
    </citation>
    <scope>NUCLEOTIDE SEQUENCE</scope>
    <source>
        <strain evidence="2">Ctvok7</strain>
    </source>
</reference>
<accession>A0A8S5LM48</accession>
<proteinExistence type="predicted"/>
<name>A0A8S5LM48_9CAUD</name>
<evidence type="ECO:0000256" key="1">
    <source>
        <dbReference type="SAM" id="Phobius"/>
    </source>
</evidence>
<organism evidence="2">
    <name type="scientific">Siphoviridae sp. ctvok7</name>
    <dbReference type="NCBI Taxonomy" id="2827596"/>
    <lineage>
        <taxon>Viruses</taxon>
        <taxon>Duplodnaviria</taxon>
        <taxon>Heunggongvirae</taxon>
        <taxon>Uroviricota</taxon>
        <taxon>Caudoviricetes</taxon>
    </lineage>
</organism>
<feature type="transmembrane region" description="Helical" evidence="1">
    <location>
        <begin position="26"/>
        <end position="46"/>
    </location>
</feature>